<keyword evidence="3" id="KW-1185">Reference proteome</keyword>
<name>B7K8H6_GLOC7</name>
<feature type="transmembrane region" description="Helical" evidence="1">
    <location>
        <begin position="61"/>
        <end position="81"/>
    </location>
</feature>
<keyword evidence="1" id="KW-0812">Transmembrane</keyword>
<sequence length="144" mass="16682">MYLEGILINLVFASWIGLSFNFLLKKLTPRKIILFWLNVLLLSVVYTIYSQCFREKLLDQYLLEIYFIAVSCATSILFNPIRKIRTNIYNKRIILGLSIGLFGGLWLLIPYLINRNGILLLIGWLLTSSFGFLLGKLYGQQIKI</sequence>
<organism evidence="2 3">
    <name type="scientific">Gloeothece citriformis (strain PCC 7424)</name>
    <name type="common">Cyanothece sp. (strain PCC 7424)</name>
    <dbReference type="NCBI Taxonomy" id="65393"/>
    <lineage>
        <taxon>Bacteria</taxon>
        <taxon>Bacillati</taxon>
        <taxon>Cyanobacteriota</taxon>
        <taxon>Cyanophyceae</taxon>
        <taxon>Oscillatoriophycideae</taxon>
        <taxon>Chroococcales</taxon>
        <taxon>Aphanothecaceae</taxon>
        <taxon>Gloeothece</taxon>
        <taxon>Gloeothece citriformis</taxon>
    </lineage>
</organism>
<proteinExistence type="predicted"/>
<accession>B7K8H6</accession>
<keyword evidence="1" id="KW-1133">Transmembrane helix</keyword>
<feature type="transmembrane region" description="Helical" evidence="1">
    <location>
        <begin position="31"/>
        <end position="49"/>
    </location>
</feature>
<gene>
    <name evidence="2" type="ordered locus">PCC7424_1495</name>
</gene>
<keyword evidence="1" id="KW-0472">Membrane</keyword>
<feature type="transmembrane region" description="Helical" evidence="1">
    <location>
        <begin position="119"/>
        <end position="139"/>
    </location>
</feature>
<dbReference type="KEGG" id="cyc:PCC7424_1495"/>
<protein>
    <submittedName>
        <fullName evidence="2">Uncharacterized protein</fullName>
    </submittedName>
</protein>
<dbReference type="HOGENOM" id="CLU_1793289_0_0_3"/>
<evidence type="ECO:0000313" key="2">
    <source>
        <dbReference type="EMBL" id="ACK69936.1"/>
    </source>
</evidence>
<evidence type="ECO:0000256" key="1">
    <source>
        <dbReference type="SAM" id="Phobius"/>
    </source>
</evidence>
<feature type="transmembrane region" description="Helical" evidence="1">
    <location>
        <begin position="6"/>
        <end position="24"/>
    </location>
</feature>
<feature type="transmembrane region" description="Helical" evidence="1">
    <location>
        <begin position="93"/>
        <end position="113"/>
    </location>
</feature>
<dbReference type="EMBL" id="CP001291">
    <property type="protein sequence ID" value="ACK69936.1"/>
    <property type="molecule type" value="Genomic_DNA"/>
</dbReference>
<dbReference type="Proteomes" id="UP000002384">
    <property type="component" value="Chromosome"/>
</dbReference>
<reference evidence="3" key="1">
    <citation type="journal article" date="2011" name="MBio">
        <title>Novel metabolic attributes of the genus Cyanothece, comprising a group of unicellular nitrogen-fixing Cyanobacteria.</title>
        <authorList>
            <person name="Bandyopadhyay A."/>
            <person name="Elvitigala T."/>
            <person name="Welsh E."/>
            <person name="Stockel J."/>
            <person name="Liberton M."/>
            <person name="Min H."/>
            <person name="Sherman L.A."/>
            <person name="Pakrasi H.B."/>
        </authorList>
    </citation>
    <scope>NUCLEOTIDE SEQUENCE [LARGE SCALE GENOMIC DNA]</scope>
    <source>
        <strain evidence="3">PCC 7424</strain>
    </source>
</reference>
<dbReference type="AlphaFoldDB" id="B7K8H6"/>
<evidence type="ECO:0000313" key="3">
    <source>
        <dbReference type="Proteomes" id="UP000002384"/>
    </source>
</evidence>
<dbReference type="RefSeq" id="WP_012598881.1">
    <property type="nucleotide sequence ID" value="NC_011729.1"/>
</dbReference>